<dbReference type="AlphaFoldDB" id="A0A3N0FYC7"/>
<dbReference type="OrthoDB" id="6964321at2"/>
<organism evidence="3 4">
    <name type="scientific">Dickeya undicola</name>
    <dbReference type="NCBI Taxonomy" id="1577887"/>
    <lineage>
        <taxon>Bacteria</taxon>
        <taxon>Pseudomonadati</taxon>
        <taxon>Pseudomonadota</taxon>
        <taxon>Gammaproteobacteria</taxon>
        <taxon>Enterobacterales</taxon>
        <taxon>Pectobacteriaceae</taxon>
        <taxon>Dickeya</taxon>
    </lineage>
</organism>
<comment type="caution">
    <text evidence="3">The sequence shown here is derived from an EMBL/GenBank/DDBJ whole genome shotgun (WGS) entry which is preliminary data.</text>
</comment>
<dbReference type="GO" id="GO:0046872">
    <property type="term" value="F:metal ion binding"/>
    <property type="evidence" value="ECO:0007669"/>
    <property type="project" value="InterPro"/>
</dbReference>
<dbReference type="EMBL" id="RJLR01000023">
    <property type="protein sequence ID" value="RNM05167.1"/>
    <property type="molecule type" value="Genomic_DNA"/>
</dbReference>
<dbReference type="SUPFAM" id="SSF56059">
    <property type="entry name" value="Glutathione synthetase ATP-binding domain-like"/>
    <property type="match status" value="1"/>
</dbReference>
<gene>
    <name evidence="3" type="ORF">EF878_12875</name>
</gene>
<reference evidence="3 4" key="1">
    <citation type="submission" date="2018-11" db="EMBL/GenBank/DDBJ databases">
        <title>Characterization of surface water Dickeya isolates.</title>
        <authorList>
            <person name="Van Gijsegem F."/>
            <person name="Pedron J."/>
        </authorList>
    </citation>
    <scope>NUCLEOTIDE SEQUENCE [LARGE SCALE GENOMIC DNA]</scope>
    <source>
        <strain evidence="3 4">FVG1-MFV-O17</strain>
    </source>
</reference>
<dbReference type="PROSITE" id="PS50975">
    <property type="entry name" value="ATP_GRASP"/>
    <property type="match status" value="1"/>
</dbReference>
<evidence type="ECO:0000259" key="2">
    <source>
        <dbReference type="PROSITE" id="PS50975"/>
    </source>
</evidence>
<dbReference type="Gene3D" id="3.30.470.20">
    <property type="entry name" value="ATP-grasp fold, B domain"/>
    <property type="match status" value="1"/>
</dbReference>
<evidence type="ECO:0000256" key="1">
    <source>
        <dbReference type="PROSITE-ProRule" id="PRU00409"/>
    </source>
</evidence>
<dbReference type="InterPro" id="IPR013815">
    <property type="entry name" value="ATP_grasp_subdomain_1"/>
</dbReference>
<dbReference type="RefSeq" id="WP_123252800.1">
    <property type="nucleotide sequence ID" value="NZ_RJLR01000023.1"/>
</dbReference>
<protein>
    <submittedName>
        <fullName evidence="3">Biotin carboxylase</fullName>
    </submittedName>
</protein>
<dbReference type="GO" id="GO:0005524">
    <property type="term" value="F:ATP binding"/>
    <property type="evidence" value="ECO:0007669"/>
    <property type="project" value="UniProtKB-UniRule"/>
</dbReference>
<feature type="domain" description="ATP-grasp" evidence="2">
    <location>
        <begin position="118"/>
        <end position="312"/>
    </location>
</feature>
<evidence type="ECO:0000313" key="4">
    <source>
        <dbReference type="Proteomes" id="UP000276061"/>
    </source>
</evidence>
<dbReference type="GO" id="GO:0003824">
    <property type="term" value="F:catalytic activity"/>
    <property type="evidence" value="ECO:0007669"/>
    <property type="project" value="UniProtKB-ARBA"/>
</dbReference>
<sequence>MMKTPCFIVVGYNNVRIYDVEKMRSEALKNFDAEVVLITEKKSANDEKFANLVIEASFDLPQYEHSLHLICHQLELNQLAPIGILPFSDRGVPLGARLANHYALPGARPEQAIAGLDKQVFRQLDAQAPSYPVGYQTVTSELVSSLEQLKLRVHTLGGKAFIKPAKEGNSRGCQVIEKIENCEKIWLSLAPYHDAGVLVETLIEDAREFSWDSVAGKQWITEKYTTEGHFRAEYQQIVPARLTTEDNQLLHSAGEHMRDLVSPQNGAWHNEIFLMPGATAAVETNMRPAGMHIWDLAMLSFDNFNPWLSWLRWSVEGRFTPEPLKQSNYAGIRMLRATKSGKLTSLPDAKILAKKAGIELHQVTFSAAPGNTVSHEIKTNADFIGHIVIRNHDHQQLVQSLSQLADAIESATEIV</sequence>
<evidence type="ECO:0000313" key="3">
    <source>
        <dbReference type="EMBL" id="RNM05167.1"/>
    </source>
</evidence>
<proteinExistence type="predicted"/>
<name>A0A3N0FYC7_9GAMM</name>
<dbReference type="Proteomes" id="UP000276061">
    <property type="component" value="Unassembled WGS sequence"/>
</dbReference>
<dbReference type="Gene3D" id="3.30.1490.20">
    <property type="entry name" value="ATP-grasp fold, A domain"/>
    <property type="match status" value="1"/>
</dbReference>
<keyword evidence="1" id="KW-0067">ATP-binding</keyword>
<dbReference type="InterPro" id="IPR011761">
    <property type="entry name" value="ATP-grasp"/>
</dbReference>
<accession>A0A3N0FYC7</accession>
<dbReference type="Gene3D" id="3.40.50.20">
    <property type="match status" value="1"/>
</dbReference>
<keyword evidence="1" id="KW-0547">Nucleotide-binding</keyword>